<evidence type="ECO:0000313" key="3">
    <source>
        <dbReference type="Proteomes" id="UP001597296"/>
    </source>
</evidence>
<keyword evidence="3" id="KW-1185">Reference proteome</keyword>
<comment type="caution">
    <text evidence="2">The sequence shown here is derived from an EMBL/GenBank/DDBJ whole genome shotgun (WGS) entry which is preliminary data.</text>
</comment>
<proteinExistence type="predicted"/>
<name>A0ABW5C9Q7_9PROT</name>
<dbReference type="Proteomes" id="UP001597296">
    <property type="component" value="Unassembled WGS sequence"/>
</dbReference>
<evidence type="ECO:0000313" key="2">
    <source>
        <dbReference type="EMBL" id="MFD2232793.1"/>
    </source>
</evidence>
<organism evidence="2 3">
    <name type="scientific">Phaeospirillum tilakii</name>
    <dbReference type="NCBI Taxonomy" id="741673"/>
    <lineage>
        <taxon>Bacteria</taxon>
        <taxon>Pseudomonadati</taxon>
        <taxon>Pseudomonadota</taxon>
        <taxon>Alphaproteobacteria</taxon>
        <taxon>Rhodospirillales</taxon>
        <taxon>Rhodospirillaceae</taxon>
        <taxon>Phaeospirillum</taxon>
    </lineage>
</organism>
<dbReference type="EMBL" id="JBHUIY010000004">
    <property type="protein sequence ID" value="MFD2232793.1"/>
    <property type="molecule type" value="Genomic_DNA"/>
</dbReference>
<feature type="region of interest" description="Disordered" evidence="1">
    <location>
        <begin position="1"/>
        <end position="50"/>
    </location>
</feature>
<feature type="compositionally biased region" description="Pro residues" evidence="1">
    <location>
        <begin position="9"/>
        <end position="21"/>
    </location>
</feature>
<reference evidence="3" key="1">
    <citation type="journal article" date="2019" name="Int. J. Syst. Evol. Microbiol.">
        <title>The Global Catalogue of Microorganisms (GCM) 10K type strain sequencing project: providing services to taxonomists for standard genome sequencing and annotation.</title>
        <authorList>
            <consortium name="The Broad Institute Genomics Platform"/>
            <consortium name="The Broad Institute Genome Sequencing Center for Infectious Disease"/>
            <person name="Wu L."/>
            <person name="Ma J."/>
        </authorList>
    </citation>
    <scope>NUCLEOTIDE SEQUENCE [LARGE SCALE GENOMIC DNA]</scope>
    <source>
        <strain evidence="3">KCTC 15012</strain>
    </source>
</reference>
<accession>A0ABW5C9Q7</accession>
<sequence length="50" mass="5163">MPDIDPTDPETPAPAPSPSPSEPKEDGEDLTADDANEPEGDEDDEGLDAA</sequence>
<gene>
    <name evidence="2" type="ORF">ACFSNB_03140</name>
</gene>
<feature type="compositionally biased region" description="Acidic residues" evidence="1">
    <location>
        <begin position="25"/>
        <end position="50"/>
    </location>
</feature>
<evidence type="ECO:0000256" key="1">
    <source>
        <dbReference type="SAM" id="MobiDB-lite"/>
    </source>
</evidence>
<dbReference type="RefSeq" id="WP_377314430.1">
    <property type="nucleotide sequence ID" value="NZ_JBHUIY010000004.1"/>
</dbReference>
<protein>
    <submittedName>
        <fullName evidence="2">Uncharacterized protein</fullName>
    </submittedName>
</protein>